<name>A0ABX2PTF5_9RHOB</name>
<evidence type="ECO:0000313" key="1">
    <source>
        <dbReference type="EMBL" id="NVO57460.1"/>
    </source>
</evidence>
<sequence>MNQKRDAFPGKFKPNRLGKLGIGLTMTLAASLAAEYAAAQAAVATSSCGYPLHTKPGHFETVPLGTPGKGYFHGGDGLDTVALDGPTHLIAGRGRLESVERIDVENGQFDTVVILAEFLATADRGEVDVRADWFDTTILDPRLQWERTPSASFSDELLKTQINGVDAQVRVPVGAFVVTGQDLPAITATEGPVGEYAWAPGTLAEPDDDGSGNDIQNISLRWANAGTARPDLSAIQLSAQKAKLDFRNGAANLIEIATGHLLSRDIGEIHLLTDEYDRLFIADPHCWARQGHTDPDMARLSSQQQDGRSVEIHLSKSLLSQSSDGQPRLGRAEHPGVWHLSHDTRQVLDAIDLRNAGKDYLILRNDMWLRRTPQPVILGDPGDEIWLDGSSGWSIAFNDQGLAASNPAGYQAAPLVIGVVPGLILRKMPMPEFLADPALLDLPHYPGTADKVREAGTIYVTRGGYVGLSAKQFANRKLIDLTNGRQNILRLHPADLDQTATDLEIRGDPDLDILSATEMPEPEIAADGTYVWRLPGPDGTRTITSKELSVIR</sequence>
<keyword evidence="2" id="KW-1185">Reference proteome</keyword>
<protein>
    <recommendedName>
        <fullName evidence="3">Phytase-like protein with esterase activity</fullName>
    </recommendedName>
</protein>
<accession>A0ABX2PTF5</accession>
<dbReference type="RefSeq" id="WP_176866530.1">
    <property type="nucleotide sequence ID" value="NZ_JABXWT010000012.1"/>
</dbReference>
<reference evidence="1 2" key="1">
    <citation type="submission" date="2020-06" db="EMBL/GenBank/DDBJ databases">
        <authorList>
            <person name="Cao W.R."/>
        </authorList>
    </citation>
    <scope>NUCLEOTIDE SEQUENCE [LARGE SCALE GENOMIC DNA]</scope>
    <source>
        <strain evidence="1 2">B1Z28</strain>
    </source>
</reference>
<evidence type="ECO:0008006" key="3">
    <source>
        <dbReference type="Google" id="ProtNLM"/>
    </source>
</evidence>
<evidence type="ECO:0000313" key="2">
    <source>
        <dbReference type="Proteomes" id="UP000630805"/>
    </source>
</evidence>
<dbReference type="EMBL" id="JABXWT010000012">
    <property type="protein sequence ID" value="NVO57460.1"/>
    <property type="molecule type" value="Genomic_DNA"/>
</dbReference>
<dbReference type="Proteomes" id="UP000630805">
    <property type="component" value="Unassembled WGS sequence"/>
</dbReference>
<organism evidence="1 2">
    <name type="scientific">Ruegeria haliotis</name>
    <dbReference type="NCBI Taxonomy" id="2747601"/>
    <lineage>
        <taxon>Bacteria</taxon>
        <taxon>Pseudomonadati</taxon>
        <taxon>Pseudomonadota</taxon>
        <taxon>Alphaproteobacteria</taxon>
        <taxon>Rhodobacterales</taxon>
        <taxon>Roseobacteraceae</taxon>
        <taxon>Ruegeria</taxon>
    </lineage>
</organism>
<comment type="caution">
    <text evidence="1">The sequence shown here is derived from an EMBL/GenBank/DDBJ whole genome shotgun (WGS) entry which is preliminary data.</text>
</comment>
<gene>
    <name evidence="1" type="ORF">HW561_16815</name>
</gene>
<proteinExistence type="predicted"/>